<dbReference type="PANTHER" id="PTHR33269">
    <property type="entry name" value="NADH-UBIQUINONE OXIDOREDUCTASE CHAIN 6"/>
    <property type="match status" value="1"/>
</dbReference>
<protein>
    <recommendedName>
        <fullName evidence="2">NADH-quinone oxidoreductase subunit J</fullName>
        <ecNumber evidence="2">7.1.1.-</ecNumber>
    </recommendedName>
</protein>
<evidence type="ECO:0000256" key="1">
    <source>
        <dbReference type="ARBA" id="ARBA00005698"/>
    </source>
</evidence>
<keyword evidence="2" id="KW-1133">Transmembrane helix</keyword>
<keyword evidence="2" id="KW-0472">Membrane</keyword>
<keyword evidence="2" id="KW-0874">Quinone</keyword>
<feature type="transmembrane region" description="Helical" evidence="2">
    <location>
        <begin position="140"/>
        <end position="162"/>
    </location>
</feature>
<name>A0A2T3W7W2_9DEIO</name>
<dbReference type="GO" id="GO:0005886">
    <property type="term" value="C:plasma membrane"/>
    <property type="evidence" value="ECO:0007669"/>
    <property type="project" value="UniProtKB-SubCell"/>
</dbReference>
<keyword evidence="2" id="KW-0520">NAD</keyword>
<dbReference type="RefSeq" id="WP_107137940.1">
    <property type="nucleotide sequence ID" value="NZ_PYSV01000008.1"/>
</dbReference>
<gene>
    <name evidence="4" type="ORF">C8263_09775</name>
</gene>
<dbReference type="InterPro" id="IPR001457">
    <property type="entry name" value="NADH_UbQ/plastoQ_OxRdtase_su6"/>
</dbReference>
<dbReference type="Gene3D" id="1.20.120.1200">
    <property type="entry name" value="NADH-ubiquinone/plastoquinone oxidoreductase chain 6, subunit NuoJ"/>
    <property type="match status" value="1"/>
</dbReference>
<reference evidence="4 5" key="1">
    <citation type="submission" date="2018-03" db="EMBL/GenBank/DDBJ databases">
        <title>Draft genome of Deinococcus sp. OD32.</title>
        <authorList>
            <person name="Wang X.-P."/>
            <person name="Du Z.-J."/>
        </authorList>
    </citation>
    <scope>NUCLEOTIDE SEQUENCE [LARGE SCALE GENOMIC DNA]</scope>
    <source>
        <strain evidence="4 5">OD32</strain>
    </source>
</reference>
<dbReference type="PANTHER" id="PTHR33269:SF17">
    <property type="entry name" value="NADH-UBIQUINONE OXIDOREDUCTASE CHAIN 6"/>
    <property type="match status" value="1"/>
</dbReference>
<comment type="function">
    <text evidence="2">NDH-1 shuttles electrons from NADH, via FMN and iron-sulfur (Fe-S) centers, to quinones in the respiratory chain. Couples the redox reaction to proton translocation (for every two electrons transferred, four hydrogen ions are translocated across the cytoplasmic membrane), and thus conserves the redox energy in a proton gradient.</text>
</comment>
<dbReference type="Proteomes" id="UP000240317">
    <property type="component" value="Unassembled WGS sequence"/>
</dbReference>
<comment type="similarity">
    <text evidence="1 2">Belongs to the complex I subunit 6 family.</text>
</comment>
<evidence type="ECO:0000313" key="4">
    <source>
        <dbReference type="EMBL" id="PTA68001.1"/>
    </source>
</evidence>
<comment type="subcellular location">
    <subcellularLocation>
        <location evidence="2">Cell membrane</location>
        <topology evidence="2">Multi-pass membrane protein</topology>
    </subcellularLocation>
</comment>
<proteinExistence type="inferred from homology"/>
<evidence type="ECO:0000313" key="5">
    <source>
        <dbReference type="Proteomes" id="UP000240317"/>
    </source>
</evidence>
<keyword evidence="5" id="KW-1185">Reference proteome</keyword>
<feature type="region of interest" description="Disordered" evidence="3">
    <location>
        <begin position="167"/>
        <end position="215"/>
    </location>
</feature>
<comment type="caution">
    <text evidence="2">Lacks conserved residue(s) required for the propagation of feature annotation.</text>
</comment>
<sequence length="215" mass="22122">MTLAFILLGALAIVGGIITIAARNAVHASLGLVGTLLCVAGLFATLNASFLAATQVIVYAGAVMVLFLFVIMLLNANQPVTGHDPVPFVRELAGIGGTLLAAAFVVLAFTYKDPRPLAESAAALRGGDAMIMGETLLTRFLLPFEAVSILLLVAIVGSVALVQRPEAQPDGVPDELDTPVGTVPGDRGQDEQPRFGPRVGGQPALQAARDGEVSA</sequence>
<keyword evidence="2" id="KW-1003">Cell membrane</keyword>
<dbReference type="GO" id="GO:0008137">
    <property type="term" value="F:NADH dehydrogenase (ubiquinone) activity"/>
    <property type="evidence" value="ECO:0007669"/>
    <property type="project" value="UniProtKB-UniRule"/>
</dbReference>
<dbReference type="OrthoDB" id="9790848at2"/>
<feature type="transmembrane region" description="Helical" evidence="2">
    <location>
        <begin position="88"/>
        <end position="111"/>
    </location>
</feature>
<accession>A0A2T3W7W2</accession>
<dbReference type="Pfam" id="PF00499">
    <property type="entry name" value="Oxidored_q3"/>
    <property type="match status" value="1"/>
</dbReference>
<keyword evidence="2" id="KW-0812">Transmembrane</keyword>
<comment type="catalytic activity">
    <reaction evidence="2">
        <text>a quinone + NADH + 5 H(+)(in) = a quinol + NAD(+) + 4 H(+)(out)</text>
        <dbReference type="Rhea" id="RHEA:57888"/>
        <dbReference type="ChEBI" id="CHEBI:15378"/>
        <dbReference type="ChEBI" id="CHEBI:24646"/>
        <dbReference type="ChEBI" id="CHEBI:57540"/>
        <dbReference type="ChEBI" id="CHEBI:57945"/>
        <dbReference type="ChEBI" id="CHEBI:132124"/>
    </reaction>
</comment>
<feature type="transmembrane region" description="Helical" evidence="2">
    <location>
        <begin position="56"/>
        <end position="76"/>
    </location>
</feature>
<evidence type="ECO:0000256" key="2">
    <source>
        <dbReference type="RuleBase" id="RU004429"/>
    </source>
</evidence>
<evidence type="ECO:0000256" key="3">
    <source>
        <dbReference type="SAM" id="MobiDB-lite"/>
    </source>
</evidence>
<feature type="transmembrane region" description="Helical" evidence="2">
    <location>
        <begin position="26"/>
        <end position="44"/>
    </location>
</feature>
<dbReference type="EC" id="7.1.1.-" evidence="2"/>
<organism evidence="4 5">
    <name type="scientific">Deinococcus arcticus</name>
    <dbReference type="NCBI Taxonomy" id="2136176"/>
    <lineage>
        <taxon>Bacteria</taxon>
        <taxon>Thermotogati</taxon>
        <taxon>Deinococcota</taxon>
        <taxon>Deinococci</taxon>
        <taxon>Deinococcales</taxon>
        <taxon>Deinococcaceae</taxon>
        <taxon>Deinococcus</taxon>
    </lineage>
</organism>
<dbReference type="AlphaFoldDB" id="A0A2T3W7W2"/>
<dbReference type="GO" id="GO:0048038">
    <property type="term" value="F:quinone binding"/>
    <property type="evidence" value="ECO:0007669"/>
    <property type="project" value="UniProtKB-UniRule"/>
</dbReference>
<comment type="caution">
    <text evidence="4">The sequence shown here is derived from an EMBL/GenBank/DDBJ whole genome shotgun (WGS) entry which is preliminary data.</text>
</comment>
<dbReference type="EMBL" id="PYSV01000008">
    <property type="protein sequence ID" value="PTA68001.1"/>
    <property type="molecule type" value="Genomic_DNA"/>
</dbReference>
<dbReference type="InterPro" id="IPR042106">
    <property type="entry name" value="Nuo/plastoQ_OxRdtase_6_NuoJ"/>
</dbReference>